<accession>D1QRV3</accession>
<proteinExistence type="predicted"/>
<comment type="caution">
    <text evidence="1">The sequence shown here is derived from an EMBL/GenBank/DDBJ whole genome shotgun (WGS) entry which is preliminary data.</text>
</comment>
<protein>
    <submittedName>
        <fullName evidence="1">Uncharacterized protein</fullName>
    </submittedName>
</protein>
<sequence>MVTPFTLHCKVNGVTSHKEGNKASPPTPLQGEGSNMFTNYIVLKTPFPKYFTPLSLERGWG</sequence>
<evidence type="ECO:0000313" key="1">
    <source>
        <dbReference type="EMBL" id="EFB31960.1"/>
    </source>
</evidence>
<dbReference type="EMBL" id="ACUZ02000031">
    <property type="protein sequence ID" value="EFB31960.1"/>
    <property type="molecule type" value="Genomic_DNA"/>
</dbReference>
<dbReference type="AlphaFoldDB" id="D1QRV3"/>
<gene>
    <name evidence="1" type="ORF">HMPREF0971_01709</name>
</gene>
<name>D1QRV3_9BACT</name>
<reference evidence="1 2" key="1">
    <citation type="submission" date="2009-11" db="EMBL/GenBank/DDBJ databases">
        <authorList>
            <person name="Weinstock G."/>
            <person name="Sodergren E."/>
            <person name="Clifton S."/>
            <person name="Fulton L."/>
            <person name="Fulton B."/>
            <person name="Courtney L."/>
            <person name="Fronick C."/>
            <person name="Harrison M."/>
            <person name="Strong C."/>
            <person name="Farmer C."/>
            <person name="Delahaunty K."/>
            <person name="Markovic C."/>
            <person name="Hall O."/>
            <person name="Minx P."/>
            <person name="Tomlinson C."/>
            <person name="Mitreva M."/>
            <person name="Nelson J."/>
            <person name="Hou S."/>
            <person name="Wollam A."/>
            <person name="Pepin K.H."/>
            <person name="Johnson M."/>
            <person name="Bhonagiri V."/>
            <person name="Nash W.E."/>
            <person name="Warren W."/>
            <person name="Chinwalla A."/>
            <person name="Mardis E.R."/>
            <person name="Wilson R.K."/>
        </authorList>
    </citation>
    <scope>NUCLEOTIDE SEQUENCE [LARGE SCALE GENOMIC DNA]</scope>
    <source>
        <strain evidence="1 2">F0302</strain>
    </source>
</reference>
<organism evidence="1 2">
    <name type="scientific">Segatella oris F0302</name>
    <dbReference type="NCBI Taxonomy" id="649760"/>
    <lineage>
        <taxon>Bacteria</taxon>
        <taxon>Pseudomonadati</taxon>
        <taxon>Bacteroidota</taxon>
        <taxon>Bacteroidia</taxon>
        <taxon>Bacteroidales</taxon>
        <taxon>Prevotellaceae</taxon>
        <taxon>Segatella</taxon>
    </lineage>
</organism>
<dbReference type="HOGENOM" id="CLU_2918888_0_0_10"/>
<dbReference type="Proteomes" id="UP000004079">
    <property type="component" value="Unassembled WGS sequence"/>
</dbReference>
<evidence type="ECO:0000313" key="2">
    <source>
        <dbReference type="Proteomes" id="UP000004079"/>
    </source>
</evidence>